<evidence type="ECO:0000259" key="2">
    <source>
        <dbReference type="Pfam" id="PF01266"/>
    </source>
</evidence>
<keyword evidence="1" id="KW-0560">Oxidoreductase</keyword>
<sequence length="431" mass="46382">MQRMTPAPSLWRETATPAPPLKALSGSVTADVAIVGAGYTGLSAALRAIEAGLKPVIIEAEEVGFGASGRNGGVVSTKYRVSLSDMARHHGVETAKRMSRLGHDAMDCVERYVEELGIQQAGLAKTGNLRCAHNAQALAALTGEARTVRETFGDQSLRLLDRAETAFETGSQDFAGGVLNSHAGVIHPLNYARGLARAVVAGGGEIFERSLVEQAKQAPAGIELTTSRGSVRAERLIVATNGYSNLSSATSMVRQAVIPFRSAMIATQPLPPETFNSLVPHARGYSETRRMMRWFRRIDDRLLFGGRGAFGKTDSASAFTALETAMKGIFPKLADVPITHRWSGLVAMTMDSLPQIGLANPRTAFSFGYNGTGVAMASLLGRHALELVIGEKPDLGLMRRDRPEAIPFYFLREPAVRTVVGWYQFLDKIGR</sequence>
<protein>
    <submittedName>
        <fullName evidence="3">FAD-binding oxidoreductase</fullName>
    </submittedName>
</protein>
<evidence type="ECO:0000313" key="3">
    <source>
        <dbReference type="EMBL" id="MBT9293163.1"/>
    </source>
</evidence>
<dbReference type="PRINTS" id="PR00411">
    <property type="entry name" value="PNDRDTASEI"/>
</dbReference>
<dbReference type="EMBL" id="JAHHZF010000022">
    <property type="protein sequence ID" value="MBT9293163.1"/>
    <property type="molecule type" value="Genomic_DNA"/>
</dbReference>
<keyword evidence="4" id="KW-1185">Reference proteome</keyword>
<dbReference type="Gene3D" id="3.50.50.60">
    <property type="entry name" value="FAD/NAD(P)-binding domain"/>
    <property type="match status" value="1"/>
</dbReference>
<dbReference type="Pfam" id="PF01266">
    <property type="entry name" value="DAO"/>
    <property type="match status" value="1"/>
</dbReference>
<proteinExistence type="predicted"/>
<dbReference type="GO" id="GO:0016491">
    <property type="term" value="F:oxidoreductase activity"/>
    <property type="evidence" value="ECO:0007669"/>
    <property type="project" value="UniProtKB-KW"/>
</dbReference>
<dbReference type="RefSeq" id="WP_261971662.1">
    <property type="nucleotide sequence ID" value="NZ_JAHHZF010000022.1"/>
</dbReference>
<dbReference type="Gene3D" id="3.30.9.10">
    <property type="entry name" value="D-Amino Acid Oxidase, subunit A, domain 2"/>
    <property type="match status" value="1"/>
</dbReference>
<dbReference type="PANTHER" id="PTHR13847:SF281">
    <property type="entry name" value="FAD DEPENDENT OXIDOREDUCTASE DOMAIN-CONTAINING PROTEIN"/>
    <property type="match status" value="1"/>
</dbReference>
<evidence type="ECO:0000313" key="4">
    <source>
        <dbReference type="Proteomes" id="UP000766595"/>
    </source>
</evidence>
<reference evidence="3 4" key="1">
    <citation type="submission" date="2021-06" db="EMBL/GenBank/DDBJ databases">
        <authorList>
            <person name="Grouzdev D.S."/>
            <person name="Koziaeva V."/>
        </authorList>
    </citation>
    <scope>NUCLEOTIDE SEQUENCE [LARGE SCALE GENOMIC DNA]</scope>
    <source>
        <strain evidence="3 4">22</strain>
    </source>
</reference>
<dbReference type="InterPro" id="IPR036188">
    <property type="entry name" value="FAD/NAD-bd_sf"/>
</dbReference>
<dbReference type="GO" id="GO:0005737">
    <property type="term" value="C:cytoplasm"/>
    <property type="evidence" value="ECO:0007669"/>
    <property type="project" value="TreeGrafter"/>
</dbReference>
<organism evidence="3 4">
    <name type="scientific">Prosthecodimorpha staleyi</name>
    <dbReference type="NCBI Taxonomy" id="2840188"/>
    <lineage>
        <taxon>Bacteria</taxon>
        <taxon>Pseudomonadati</taxon>
        <taxon>Pseudomonadota</taxon>
        <taxon>Alphaproteobacteria</taxon>
        <taxon>Hyphomicrobiales</taxon>
        <taxon>Ancalomicrobiaceae</taxon>
        <taxon>Prosthecodimorpha</taxon>
    </lineage>
</organism>
<evidence type="ECO:0000256" key="1">
    <source>
        <dbReference type="ARBA" id="ARBA00023002"/>
    </source>
</evidence>
<dbReference type="SUPFAM" id="SSF51905">
    <property type="entry name" value="FAD/NAD(P)-binding domain"/>
    <property type="match status" value="1"/>
</dbReference>
<gene>
    <name evidence="3" type="ORF">KL771_27160</name>
</gene>
<dbReference type="InterPro" id="IPR006076">
    <property type="entry name" value="FAD-dep_OxRdtase"/>
</dbReference>
<accession>A0A947GE04</accession>
<feature type="domain" description="FAD dependent oxidoreductase" evidence="2">
    <location>
        <begin position="31"/>
        <end position="386"/>
    </location>
</feature>
<dbReference type="PANTHER" id="PTHR13847">
    <property type="entry name" value="SARCOSINE DEHYDROGENASE-RELATED"/>
    <property type="match status" value="1"/>
</dbReference>
<dbReference type="AlphaFoldDB" id="A0A947GE04"/>
<comment type="caution">
    <text evidence="3">The sequence shown here is derived from an EMBL/GenBank/DDBJ whole genome shotgun (WGS) entry which is preliminary data.</text>
</comment>
<name>A0A947GE04_9HYPH</name>
<dbReference type="Proteomes" id="UP000766595">
    <property type="component" value="Unassembled WGS sequence"/>
</dbReference>